<evidence type="ECO:0000259" key="1">
    <source>
        <dbReference type="Pfam" id="PF13456"/>
    </source>
</evidence>
<evidence type="ECO:0000313" key="2">
    <source>
        <dbReference type="EMBL" id="PPR87947.1"/>
    </source>
</evidence>
<dbReference type="Gene3D" id="3.30.420.10">
    <property type="entry name" value="Ribonuclease H-like superfamily/Ribonuclease H"/>
    <property type="match status" value="1"/>
</dbReference>
<sequence length="220" mass="25186">MANLLQRRVAPNDNCPKCRVSAENLWHVFVECLVSKELWNTLSFSWIKHSESHGCIEWLTWIFSKCTVAQCKILVCGLWVLWMDRNKNIHEGRSYIGKDAASFVRQHLVKINFDASFDDKNYQSASAIVARDYKGEIKITKSYLYSMVASAFKREAIAYHEAVLIGKAIGYTNVVIEGDSRAIINKCKAHSGDKSQMYLLEEYPGYAKHQADLERPREAD</sequence>
<gene>
    <name evidence="2" type="ORF">GOBAR_AA32741</name>
</gene>
<evidence type="ECO:0000313" key="3">
    <source>
        <dbReference type="Proteomes" id="UP000239757"/>
    </source>
</evidence>
<feature type="domain" description="RNase H type-1" evidence="1">
    <location>
        <begin position="112"/>
        <end position="195"/>
    </location>
</feature>
<dbReference type="Pfam" id="PF13456">
    <property type="entry name" value="RVT_3"/>
    <property type="match status" value="1"/>
</dbReference>
<dbReference type="GO" id="GO:0004523">
    <property type="term" value="F:RNA-DNA hybrid ribonuclease activity"/>
    <property type="evidence" value="ECO:0007669"/>
    <property type="project" value="InterPro"/>
</dbReference>
<dbReference type="InterPro" id="IPR002156">
    <property type="entry name" value="RNaseH_domain"/>
</dbReference>
<dbReference type="PANTHER" id="PTHR47074:SF61">
    <property type="entry name" value="RNASE H TYPE-1 DOMAIN-CONTAINING PROTEIN"/>
    <property type="match status" value="1"/>
</dbReference>
<dbReference type="InterPro" id="IPR052929">
    <property type="entry name" value="RNase_H-like_EbsB-rel"/>
</dbReference>
<dbReference type="InterPro" id="IPR044730">
    <property type="entry name" value="RNase_H-like_dom_plant"/>
</dbReference>
<accession>A0A2P5WA73</accession>
<dbReference type="OrthoDB" id="999899at2759"/>
<protein>
    <recommendedName>
        <fullName evidence="1">RNase H type-1 domain-containing protein</fullName>
    </recommendedName>
</protein>
<dbReference type="CDD" id="cd06222">
    <property type="entry name" value="RNase_H_like"/>
    <property type="match status" value="1"/>
</dbReference>
<name>A0A2P5WA73_GOSBA</name>
<dbReference type="GO" id="GO:0003676">
    <property type="term" value="F:nucleic acid binding"/>
    <property type="evidence" value="ECO:0007669"/>
    <property type="project" value="InterPro"/>
</dbReference>
<organism evidence="2 3">
    <name type="scientific">Gossypium barbadense</name>
    <name type="common">Sea Island cotton</name>
    <name type="synonym">Hibiscus barbadensis</name>
    <dbReference type="NCBI Taxonomy" id="3634"/>
    <lineage>
        <taxon>Eukaryota</taxon>
        <taxon>Viridiplantae</taxon>
        <taxon>Streptophyta</taxon>
        <taxon>Embryophyta</taxon>
        <taxon>Tracheophyta</taxon>
        <taxon>Spermatophyta</taxon>
        <taxon>Magnoliopsida</taxon>
        <taxon>eudicotyledons</taxon>
        <taxon>Gunneridae</taxon>
        <taxon>Pentapetalae</taxon>
        <taxon>rosids</taxon>
        <taxon>malvids</taxon>
        <taxon>Malvales</taxon>
        <taxon>Malvaceae</taxon>
        <taxon>Malvoideae</taxon>
        <taxon>Gossypium</taxon>
    </lineage>
</organism>
<dbReference type="EMBL" id="KZ668418">
    <property type="protein sequence ID" value="PPR87947.1"/>
    <property type="molecule type" value="Genomic_DNA"/>
</dbReference>
<reference evidence="2 3" key="1">
    <citation type="submission" date="2015-01" db="EMBL/GenBank/DDBJ databases">
        <title>Genome of allotetraploid Gossypium barbadense reveals genomic plasticity and fiber elongation in cotton evolution.</title>
        <authorList>
            <person name="Chen X."/>
            <person name="Liu X."/>
            <person name="Zhao B."/>
            <person name="Zheng H."/>
            <person name="Hu Y."/>
            <person name="Lu G."/>
            <person name="Yang C."/>
            <person name="Chen J."/>
            <person name="Shan C."/>
            <person name="Zhang L."/>
            <person name="Zhou Y."/>
            <person name="Wang L."/>
            <person name="Guo W."/>
            <person name="Bai Y."/>
            <person name="Ruan J."/>
            <person name="Shangguan X."/>
            <person name="Mao Y."/>
            <person name="Jiang J."/>
            <person name="Zhu Y."/>
            <person name="Lei J."/>
            <person name="Kang H."/>
            <person name="Chen S."/>
            <person name="He X."/>
            <person name="Wang R."/>
            <person name="Wang Y."/>
            <person name="Chen J."/>
            <person name="Wang L."/>
            <person name="Yu S."/>
            <person name="Wang B."/>
            <person name="Wei J."/>
            <person name="Song S."/>
            <person name="Lu X."/>
            <person name="Gao Z."/>
            <person name="Gu W."/>
            <person name="Deng X."/>
            <person name="Ma D."/>
            <person name="Wang S."/>
            <person name="Liang W."/>
            <person name="Fang L."/>
            <person name="Cai C."/>
            <person name="Zhu X."/>
            <person name="Zhou B."/>
            <person name="Zhang Y."/>
            <person name="Chen Z."/>
            <person name="Xu S."/>
            <person name="Zhu R."/>
            <person name="Wang S."/>
            <person name="Zhang T."/>
            <person name="Zhao G."/>
        </authorList>
    </citation>
    <scope>NUCLEOTIDE SEQUENCE [LARGE SCALE GENOMIC DNA]</scope>
    <source>
        <strain evidence="3">cv. Xinhai21</strain>
        <tissue evidence="2">Leaf</tissue>
    </source>
</reference>
<dbReference type="PANTHER" id="PTHR47074">
    <property type="entry name" value="BNAC02G40300D PROTEIN"/>
    <property type="match status" value="1"/>
</dbReference>
<dbReference type="AlphaFoldDB" id="A0A2P5WA73"/>
<proteinExistence type="predicted"/>
<dbReference type="InterPro" id="IPR036397">
    <property type="entry name" value="RNaseH_sf"/>
</dbReference>
<dbReference type="Proteomes" id="UP000239757">
    <property type="component" value="Unassembled WGS sequence"/>
</dbReference>